<evidence type="ECO:0000313" key="2">
    <source>
        <dbReference type="Proteomes" id="UP000602076"/>
    </source>
</evidence>
<dbReference type="AlphaFoldDB" id="A0A927HBU6"/>
<comment type="caution">
    <text evidence="1">The sequence shown here is derived from an EMBL/GenBank/DDBJ whole genome shotgun (WGS) entry which is preliminary data.</text>
</comment>
<organism evidence="1 2">
    <name type="scientific">Peribacillus faecalis</name>
    <dbReference type="NCBI Taxonomy" id="2772559"/>
    <lineage>
        <taxon>Bacteria</taxon>
        <taxon>Bacillati</taxon>
        <taxon>Bacillota</taxon>
        <taxon>Bacilli</taxon>
        <taxon>Bacillales</taxon>
        <taxon>Bacillaceae</taxon>
        <taxon>Peribacillus</taxon>
    </lineage>
</organism>
<dbReference type="Pfam" id="PF10835">
    <property type="entry name" value="DUF2573"/>
    <property type="match status" value="1"/>
</dbReference>
<gene>
    <name evidence="1" type="ORF">IEO70_17520</name>
</gene>
<sequence length="84" mass="9913">MKMSFNEEFDILLKKYTELLLGESDDAKKDQVVKWALYSHIAKSMPALVQHWNREFPEAKAEVVKIIAEIKQLNETHRQQLKKD</sequence>
<keyword evidence="2" id="KW-1185">Reference proteome</keyword>
<dbReference type="EMBL" id="JACXSI010000055">
    <property type="protein sequence ID" value="MBD3110135.1"/>
    <property type="molecule type" value="Genomic_DNA"/>
</dbReference>
<dbReference type="Proteomes" id="UP000602076">
    <property type="component" value="Unassembled WGS sequence"/>
</dbReference>
<name>A0A927HBU6_9BACI</name>
<proteinExistence type="predicted"/>
<reference evidence="1" key="1">
    <citation type="submission" date="2020-09" db="EMBL/GenBank/DDBJ databases">
        <title>Bacillus faecalis sp. nov., a moderately halophilic bacterium isolated from cow faeces.</title>
        <authorList>
            <person name="Jiang L."/>
            <person name="Lee J."/>
        </authorList>
    </citation>
    <scope>NUCLEOTIDE SEQUENCE</scope>
    <source>
        <strain evidence="1">AGMB 02131</strain>
    </source>
</reference>
<dbReference type="InterPro" id="IPR020393">
    <property type="entry name" value="Uncharacterised_YusU"/>
</dbReference>
<accession>A0A927HBU6</accession>
<evidence type="ECO:0000313" key="1">
    <source>
        <dbReference type="EMBL" id="MBD3110135.1"/>
    </source>
</evidence>
<protein>
    <submittedName>
        <fullName evidence="1">DUF2573 family protein</fullName>
    </submittedName>
</protein>